<feature type="domain" description="DDE Tnp4" evidence="4">
    <location>
        <begin position="211"/>
        <end position="368"/>
    </location>
</feature>
<evidence type="ECO:0000313" key="6">
    <source>
        <dbReference type="Proteomes" id="UP000076842"/>
    </source>
</evidence>
<dbReference type="EMBL" id="KV423996">
    <property type="protein sequence ID" value="KZT55346.1"/>
    <property type="molecule type" value="Genomic_DNA"/>
</dbReference>
<organism evidence="5 6">
    <name type="scientific">Calocera cornea HHB12733</name>
    <dbReference type="NCBI Taxonomy" id="1353952"/>
    <lineage>
        <taxon>Eukaryota</taxon>
        <taxon>Fungi</taxon>
        <taxon>Dikarya</taxon>
        <taxon>Basidiomycota</taxon>
        <taxon>Agaricomycotina</taxon>
        <taxon>Dacrymycetes</taxon>
        <taxon>Dacrymycetales</taxon>
        <taxon>Dacrymycetaceae</taxon>
        <taxon>Calocera</taxon>
    </lineage>
</organism>
<proteinExistence type="predicted"/>
<dbReference type="Pfam" id="PF13359">
    <property type="entry name" value="DDE_Tnp_4"/>
    <property type="match status" value="1"/>
</dbReference>
<protein>
    <recommendedName>
        <fullName evidence="4">DDE Tnp4 domain-containing protein</fullName>
    </recommendedName>
</protein>
<evidence type="ECO:0000313" key="5">
    <source>
        <dbReference type="EMBL" id="KZT55346.1"/>
    </source>
</evidence>
<feature type="compositionally biased region" description="Low complexity" evidence="3">
    <location>
        <begin position="1"/>
        <end position="14"/>
    </location>
</feature>
<reference evidence="5 6" key="1">
    <citation type="journal article" date="2016" name="Mol. Biol. Evol.">
        <title>Comparative Genomics of Early-Diverging Mushroom-Forming Fungi Provides Insights into the Origins of Lignocellulose Decay Capabilities.</title>
        <authorList>
            <person name="Nagy L.G."/>
            <person name="Riley R."/>
            <person name="Tritt A."/>
            <person name="Adam C."/>
            <person name="Daum C."/>
            <person name="Floudas D."/>
            <person name="Sun H."/>
            <person name="Yadav J.S."/>
            <person name="Pangilinan J."/>
            <person name="Larsson K.H."/>
            <person name="Matsuura K."/>
            <person name="Barry K."/>
            <person name="Labutti K."/>
            <person name="Kuo R."/>
            <person name="Ohm R.A."/>
            <person name="Bhattacharya S.S."/>
            <person name="Shirouzu T."/>
            <person name="Yoshinaga Y."/>
            <person name="Martin F.M."/>
            <person name="Grigoriev I.V."/>
            <person name="Hibbett D.S."/>
        </authorList>
    </citation>
    <scope>NUCLEOTIDE SEQUENCE [LARGE SCALE GENOMIC DNA]</scope>
    <source>
        <strain evidence="5 6">HHB12733</strain>
    </source>
</reference>
<accession>A0A165EQS2</accession>
<dbReference type="PANTHER" id="PTHR48471">
    <property type="entry name" value="DDE TNP4 DOMAIN-CONTAINING PROTEIN"/>
    <property type="match status" value="1"/>
</dbReference>
<keyword evidence="6" id="KW-1185">Reference proteome</keyword>
<keyword evidence="2" id="KW-0479">Metal-binding</keyword>
<evidence type="ECO:0000256" key="3">
    <source>
        <dbReference type="SAM" id="MobiDB-lite"/>
    </source>
</evidence>
<dbReference type="GO" id="GO:0046872">
    <property type="term" value="F:metal ion binding"/>
    <property type="evidence" value="ECO:0007669"/>
    <property type="project" value="UniProtKB-KW"/>
</dbReference>
<dbReference type="AlphaFoldDB" id="A0A165EQS2"/>
<gene>
    <name evidence="5" type="ORF">CALCODRAFT_437298</name>
</gene>
<dbReference type="InterPro" id="IPR027806">
    <property type="entry name" value="HARBI1_dom"/>
</dbReference>
<dbReference type="InParanoid" id="A0A165EQS2"/>
<dbReference type="Proteomes" id="UP000076842">
    <property type="component" value="Unassembled WGS sequence"/>
</dbReference>
<evidence type="ECO:0000256" key="2">
    <source>
        <dbReference type="ARBA" id="ARBA00022723"/>
    </source>
</evidence>
<name>A0A165EQS2_9BASI</name>
<evidence type="ECO:0000256" key="1">
    <source>
        <dbReference type="ARBA" id="ARBA00001968"/>
    </source>
</evidence>
<dbReference type="PANTHER" id="PTHR48471:SF1">
    <property type="entry name" value="DDE TNP4 DOMAIN-CONTAINING PROTEIN"/>
    <property type="match status" value="1"/>
</dbReference>
<evidence type="ECO:0000259" key="4">
    <source>
        <dbReference type="Pfam" id="PF13359"/>
    </source>
</evidence>
<sequence length="426" mass="48201">MRASSPAPSNTSSNEDSEDDTFELGQGAAFLVLVDHQAAILEAQHRRPHRAYLSRPDLLRNPRLRTPFQSVLTGEVDRAYISTMGLDVRTFRRILDAGFEDLWNSESIPRADVSAWGEPRPSKRSLNAAGGLGLVLYWLNSTMLDKSLAQIFALIPSTITRYRAFGLDILLRTLRGIPEGRITWPQDEDFHELSDLVVARHPLLQGAFGSVDGLNLPTATSSDERWQNAQYNGWLHGHFTSNVLAFSARGELIHAAINAPGSWHDAKVSSGIYTQLEERTPDDFYLAADTAFPHNRGSLKSKIRTPVKSGSRTTREHLRFLDQLVSFRQSAEWGMRAIQGSFGRLRLPLDANDAHARHSLLETVFRLHQIRVRLVGINQLRNVYEPIWTETKEQKQVWGSLRDMFFPDIRKADRVAKFHYIAVEEL</sequence>
<dbReference type="OrthoDB" id="78198at2759"/>
<feature type="region of interest" description="Disordered" evidence="3">
    <location>
        <begin position="1"/>
        <end position="20"/>
    </location>
</feature>
<comment type="cofactor">
    <cofactor evidence="1">
        <name>a divalent metal cation</name>
        <dbReference type="ChEBI" id="CHEBI:60240"/>
    </cofactor>
</comment>